<dbReference type="AlphaFoldDB" id="A0A0P6VQ79"/>
<dbReference type="Proteomes" id="UP000048984">
    <property type="component" value="Unassembled WGS sequence"/>
</dbReference>
<dbReference type="PROSITE" id="PS50076">
    <property type="entry name" value="DNAJ_2"/>
    <property type="match status" value="1"/>
</dbReference>
<dbReference type="RefSeq" id="WP_054360161.1">
    <property type="nucleotide sequence ID" value="NZ_LJYW01000001.1"/>
</dbReference>
<evidence type="ECO:0000256" key="1">
    <source>
        <dbReference type="ARBA" id="ARBA00023186"/>
    </source>
</evidence>
<comment type="caution">
    <text evidence="4">The sequence shown here is derived from an EMBL/GenBank/DDBJ whole genome shotgun (WGS) entry which is preliminary data.</text>
</comment>
<dbReference type="Gene3D" id="1.10.287.110">
    <property type="entry name" value="DnaJ domain"/>
    <property type="match status" value="1"/>
</dbReference>
<proteinExistence type="predicted"/>
<evidence type="ECO:0000256" key="2">
    <source>
        <dbReference type="SAM" id="MobiDB-lite"/>
    </source>
</evidence>
<dbReference type="EMBL" id="LJYW01000001">
    <property type="protein sequence ID" value="KPL53996.1"/>
    <property type="molecule type" value="Genomic_DNA"/>
</dbReference>
<dbReference type="InterPro" id="IPR036869">
    <property type="entry name" value="J_dom_sf"/>
</dbReference>
<evidence type="ECO:0000313" key="4">
    <source>
        <dbReference type="EMBL" id="KPL53996.1"/>
    </source>
</evidence>
<dbReference type="PRINTS" id="PR00625">
    <property type="entry name" value="JDOMAIN"/>
</dbReference>
<dbReference type="STRING" id="665126.ABB55_18740"/>
<name>A0A0P6VQ79_9HYPH</name>
<dbReference type="PANTHER" id="PTHR44145:SF3">
    <property type="entry name" value="DNAJ HOMOLOG SUBFAMILY A MEMBER 3, MITOCHONDRIAL"/>
    <property type="match status" value="1"/>
</dbReference>
<dbReference type="Pfam" id="PF00226">
    <property type="entry name" value="DnaJ"/>
    <property type="match status" value="1"/>
</dbReference>
<dbReference type="OrthoDB" id="9786294at2"/>
<protein>
    <submittedName>
        <fullName evidence="4">Molecular chaperone DnaJ</fullName>
    </submittedName>
</protein>
<dbReference type="SUPFAM" id="SSF46565">
    <property type="entry name" value="Chaperone J-domain"/>
    <property type="match status" value="1"/>
</dbReference>
<dbReference type="PANTHER" id="PTHR44145">
    <property type="entry name" value="DNAJ HOMOLOG SUBFAMILY A MEMBER 3, MITOCHONDRIAL"/>
    <property type="match status" value="1"/>
</dbReference>
<dbReference type="CDD" id="cd06257">
    <property type="entry name" value="DnaJ"/>
    <property type="match status" value="1"/>
</dbReference>
<sequence length="208" mass="24006">MKFESKIFDRIRIKPDEVRIQREAHPPCEWGGCAEAGTHPAPKGRDREGEYYHFCIDHVRLYNKSYNYFSGMKDEAVADYQKDAQTGHRPTWTMGVNSHAGRRPSDPGDAPPRYDDRFFLFRRRARFSATAAEEEPKPEPRRKLKNLERRSLDVLNLAETASPADIKARFKELVKRHHPDANGGDRSAEGRLQEIIEAYNYLKTTGLC</sequence>
<dbReference type="SMART" id="SM00271">
    <property type="entry name" value="DnaJ"/>
    <property type="match status" value="1"/>
</dbReference>
<organism evidence="4 5">
    <name type="scientific">Prosthecodimorpha hirschii</name>
    <dbReference type="NCBI Taxonomy" id="665126"/>
    <lineage>
        <taxon>Bacteria</taxon>
        <taxon>Pseudomonadati</taxon>
        <taxon>Pseudomonadota</taxon>
        <taxon>Alphaproteobacteria</taxon>
        <taxon>Hyphomicrobiales</taxon>
        <taxon>Ancalomicrobiaceae</taxon>
        <taxon>Prosthecodimorpha</taxon>
    </lineage>
</organism>
<evidence type="ECO:0000259" key="3">
    <source>
        <dbReference type="PROSITE" id="PS50076"/>
    </source>
</evidence>
<dbReference type="InterPro" id="IPR001623">
    <property type="entry name" value="DnaJ_domain"/>
</dbReference>
<feature type="domain" description="J" evidence="3">
    <location>
        <begin position="150"/>
        <end position="207"/>
    </location>
</feature>
<reference evidence="4 5" key="2">
    <citation type="submission" date="2015-10" db="EMBL/GenBank/DDBJ databases">
        <title>Draft Genome Sequence of Prosthecomicrobium hirschii ATCC 27832.</title>
        <authorList>
            <person name="Daniel J."/>
            <person name="Givan S.A."/>
            <person name="Brun Y.V."/>
            <person name="Brown P.J."/>
        </authorList>
    </citation>
    <scope>NUCLEOTIDE SEQUENCE [LARGE SCALE GENOMIC DNA]</scope>
    <source>
        <strain evidence="4 5">16</strain>
    </source>
</reference>
<feature type="region of interest" description="Disordered" evidence="2">
    <location>
        <begin position="87"/>
        <end position="113"/>
    </location>
</feature>
<gene>
    <name evidence="4" type="ORF">ABB55_18740</name>
</gene>
<accession>A0A0P6VQ79</accession>
<reference evidence="4 5" key="1">
    <citation type="submission" date="2015-09" db="EMBL/GenBank/DDBJ databases">
        <authorList>
            <person name="Jackson K.R."/>
            <person name="Lunt B.L."/>
            <person name="Fisher J.N.B."/>
            <person name="Gardner A.V."/>
            <person name="Bailey M.E."/>
            <person name="Deus L.M."/>
            <person name="Earl A.S."/>
            <person name="Gibby P.D."/>
            <person name="Hartmann K.A."/>
            <person name="Liu J.E."/>
            <person name="Manci A.M."/>
            <person name="Nielsen D.A."/>
            <person name="Solomon M.B."/>
            <person name="Breakwell D.P."/>
            <person name="Burnett S.H."/>
            <person name="Grose J.H."/>
        </authorList>
    </citation>
    <scope>NUCLEOTIDE SEQUENCE [LARGE SCALE GENOMIC DNA]</scope>
    <source>
        <strain evidence="4 5">16</strain>
    </source>
</reference>
<dbReference type="InterPro" id="IPR051938">
    <property type="entry name" value="Apopto_cytoskel_mod"/>
</dbReference>
<evidence type="ECO:0000313" key="5">
    <source>
        <dbReference type="Proteomes" id="UP000048984"/>
    </source>
</evidence>
<keyword evidence="5" id="KW-1185">Reference proteome</keyword>
<keyword evidence="1" id="KW-0143">Chaperone</keyword>